<dbReference type="GO" id="GO:0003676">
    <property type="term" value="F:nucleic acid binding"/>
    <property type="evidence" value="ECO:0007669"/>
    <property type="project" value="InterPro"/>
</dbReference>
<dbReference type="Ensembl" id="ENSOTST00005117782.1">
    <property type="protein sequence ID" value="ENSOTSP00005117209.1"/>
    <property type="gene ID" value="ENSOTSG00005073086.1"/>
</dbReference>
<organism evidence="2 3">
    <name type="scientific">Oncorhynchus tshawytscha</name>
    <name type="common">Chinook salmon</name>
    <name type="synonym">Salmo tshawytscha</name>
    <dbReference type="NCBI Taxonomy" id="74940"/>
    <lineage>
        <taxon>Eukaryota</taxon>
        <taxon>Metazoa</taxon>
        <taxon>Chordata</taxon>
        <taxon>Craniata</taxon>
        <taxon>Vertebrata</taxon>
        <taxon>Euteleostomi</taxon>
        <taxon>Actinopterygii</taxon>
        <taxon>Neopterygii</taxon>
        <taxon>Teleostei</taxon>
        <taxon>Protacanthopterygii</taxon>
        <taxon>Salmoniformes</taxon>
        <taxon>Salmonidae</taxon>
        <taxon>Salmoninae</taxon>
        <taxon>Oncorhynchus</taxon>
    </lineage>
</organism>
<dbReference type="Proteomes" id="UP000694402">
    <property type="component" value="Unassembled WGS sequence"/>
</dbReference>
<evidence type="ECO:0000259" key="1">
    <source>
        <dbReference type="Pfam" id="PF13358"/>
    </source>
</evidence>
<sequence>MWPILLVPGDHSLISIYFVLKLQNVVYIFQKFCFYNGPALLAMFQAPTMSFDQAHIPSPAREEIIPDQNLPITAASAQPFEGERVAVGVFLWIIQDNDPKHTSRLCIGYLSKKESDGVLHLMTWPPQSPDLNPIEVVWDELDRRVKEKEATSAPHMWELLQDCWKCIPLEVG</sequence>
<dbReference type="InterPro" id="IPR038717">
    <property type="entry name" value="Tc1-like_DDE_dom"/>
</dbReference>
<evidence type="ECO:0000313" key="2">
    <source>
        <dbReference type="Ensembl" id="ENSOTSP00005117209.1"/>
    </source>
</evidence>
<reference evidence="3" key="1">
    <citation type="journal article" date="2018" name="PLoS ONE">
        <title>Chinook salmon (Oncorhynchus tshawytscha) genome and transcriptome.</title>
        <authorList>
            <person name="Christensen K.A."/>
            <person name="Leong J.S."/>
            <person name="Sakhrani D."/>
            <person name="Biagi C.A."/>
            <person name="Minkley D.R."/>
            <person name="Withler R.E."/>
            <person name="Rondeau E.B."/>
            <person name="Koop B.F."/>
            <person name="Devlin R.H."/>
        </authorList>
    </citation>
    <scope>NUCLEOTIDE SEQUENCE [LARGE SCALE GENOMIC DNA]</scope>
</reference>
<accession>A0AAZ3PMZ3</accession>
<dbReference type="Pfam" id="PF13358">
    <property type="entry name" value="DDE_3"/>
    <property type="match status" value="1"/>
</dbReference>
<evidence type="ECO:0000313" key="3">
    <source>
        <dbReference type="Proteomes" id="UP000694402"/>
    </source>
</evidence>
<dbReference type="Gene3D" id="3.30.420.10">
    <property type="entry name" value="Ribonuclease H-like superfamily/Ribonuclease H"/>
    <property type="match status" value="1"/>
</dbReference>
<feature type="domain" description="Tc1-like transposase DDE" evidence="1">
    <location>
        <begin position="93"/>
        <end position="149"/>
    </location>
</feature>
<dbReference type="AlphaFoldDB" id="A0AAZ3PMZ3"/>
<keyword evidence="3" id="KW-1185">Reference proteome</keyword>
<dbReference type="InterPro" id="IPR036397">
    <property type="entry name" value="RNaseH_sf"/>
</dbReference>
<protein>
    <recommendedName>
        <fullName evidence="1">Tc1-like transposase DDE domain-containing protein</fullName>
    </recommendedName>
</protein>
<dbReference type="GeneTree" id="ENSGT01140000282704"/>
<name>A0AAZ3PMZ3_ONCTS</name>
<reference evidence="2" key="3">
    <citation type="submission" date="2025-09" db="UniProtKB">
        <authorList>
            <consortium name="Ensembl"/>
        </authorList>
    </citation>
    <scope>IDENTIFICATION</scope>
</reference>
<proteinExistence type="predicted"/>
<reference evidence="2" key="2">
    <citation type="submission" date="2025-08" db="UniProtKB">
        <authorList>
            <consortium name="Ensembl"/>
        </authorList>
    </citation>
    <scope>IDENTIFICATION</scope>
</reference>